<sequence>MGNTGNQIKKAMEIDGAIAAAIVDSESGMTLATAGGGAAFDIEVAAAANTNVVQAKLKAMNSLRLNDELEDILITLGKQYHIIRPLRRTPAVFYYLACERTRTNLAMARRSLAEIEQATTL</sequence>
<dbReference type="AlphaFoldDB" id="A0A1I2ELN8"/>
<dbReference type="STRING" id="54.SAMN02745121_06143"/>
<evidence type="ECO:0008006" key="3">
    <source>
        <dbReference type="Google" id="ProtNLM"/>
    </source>
</evidence>
<evidence type="ECO:0000313" key="2">
    <source>
        <dbReference type="Proteomes" id="UP000199400"/>
    </source>
</evidence>
<evidence type="ECO:0000313" key="1">
    <source>
        <dbReference type="EMBL" id="SFE94004.1"/>
    </source>
</evidence>
<gene>
    <name evidence="1" type="ORF">SAMN02745121_06143</name>
</gene>
<name>A0A1I2ELN8_9BACT</name>
<dbReference type="OrthoDB" id="3781969at2"/>
<reference evidence="2" key="1">
    <citation type="submission" date="2016-10" db="EMBL/GenBank/DDBJ databases">
        <authorList>
            <person name="Varghese N."/>
            <person name="Submissions S."/>
        </authorList>
    </citation>
    <scope>NUCLEOTIDE SEQUENCE [LARGE SCALE GENOMIC DNA]</scope>
    <source>
        <strain evidence="2">ATCC 25963</strain>
    </source>
</reference>
<accession>A0A1I2ELN8</accession>
<organism evidence="1 2">
    <name type="scientific">Nannocystis exedens</name>
    <dbReference type="NCBI Taxonomy" id="54"/>
    <lineage>
        <taxon>Bacteria</taxon>
        <taxon>Pseudomonadati</taxon>
        <taxon>Myxococcota</taxon>
        <taxon>Polyangia</taxon>
        <taxon>Nannocystales</taxon>
        <taxon>Nannocystaceae</taxon>
        <taxon>Nannocystis</taxon>
    </lineage>
</organism>
<dbReference type="EMBL" id="FOMX01000023">
    <property type="protein sequence ID" value="SFE94004.1"/>
    <property type="molecule type" value="Genomic_DNA"/>
</dbReference>
<protein>
    <recommendedName>
        <fullName evidence="3">Roadblock/LC7 domain-containing protein</fullName>
    </recommendedName>
</protein>
<dbReference type="Proteomes" id="UP000199400">
    <property type="component" value="Unassembled WGS sequence"/>
</dbReference>
<proteinExistence type="predicted"/>
<dbReference type="RefSeq" id="WP_096331739.1">
    <property type="nucleotide sequence ID" value="NZ_FOMX01000023.1"/>
</dbReference>
<keyword evidence="2" id="KW-1185">Reference proteome</keyword>